<keyword evidence="2" id="KW-1185">Reference proteome</keyword>
<organism evidence="1 2">
    <name type="scientific">Tribolium castaneum</name>
    <name type="common">Red flour beetle</name>
    <dbReference type="NCBI Taxonomy" id="7070"/>
    <lineage>
        <taxon>Eukaryota</taxon>
        <taxon>Metazoa</taxon>
        <taxon>Ecdysozoa</taxon>
        <taxon>Arthropoda</taxon>
        <taxon>Hexapoda</taxon>
        <taxon>Insecta</taxon>
        <taxon>Pterygota</taxon>
        <taxon>Neoptera</taxon>
        <taxon>Endopterygota</taxon>
        <taxon>Coleoptera</taxon>
        <taxon>Polyphaga</taxon>
        <taxon>Cucujiformia</taxon>
        <taxon>Tenebrionidae</taxon>
        <taxon>Tenebrionidae incertae sedis</taxon>
        <taxon>Tribolium</taxon>
    </lineage>
</organism>
<dbReference type="PhylomeDB" id="D7GY76"/>
<dbReference type="InterPro" id="IPR000358">
    <property type="entry name" value="RNR_small_fam"/>
</dbReference>
<dbReference type="eggNOG" id="ENOG502R501">
    <property type="taxonomic scope" value="Eukaryota"/>
</dbReference>
<protein>
    <submittedName>
        <fullName evidence="1">Uncharacterized protein F54H12.2-like Protein</fullName>
    </submittedName>
</protein>
<dbReference type="InParanoid" id="D7GY76"/>
<dbReference type="PANTHER" id="PTHR23409">
    <property type="entry name" value="RIBONUCLEOSIDE-DIPHOSPHATE REDUCTASE SMALL CHAIN"/>
    <property type="match status" value="1"/>
</dbReference>
<name>D7GY76_TRICA</name>
<dbReference type="EMBL" id="KQ972501">
    <property type="protein sequence ID" value="EFA13301.1"/>
    <property type="molecule type" value="Genomic_DNA"/>
</dbReference>
<reference evidence="1 2" key="1">
    <citation type="journal article" date="2008" name="Nature">
        <title>The genome of the model beetle and pest Tribolium castaneum.</title>
        <authorList>
            <consortium name="Tribolium Genome Sequencing Consortium"/>
            <person name="Richards S."/>
            <person name="Gibbs R.A."/>
            <person name="Weinstock G.M."/>
            <person name="Brown S.J."/>
            <person name="Denell R."/>
            <person name="Beeman R.W."/>
            <person name="Gibbs R."/>
            <person name="Beeman R.W."/>
            <person name="Brown S.J."/>
            <person name="Bucher G."/>
            <person name="Friedrich M."/>
            <person name="Grimmelikhuijzen C.J."/>
            <person name="Klingler M."/>
            <person name="Lorenzen M."/>
            <person name="Richards S."/>
            <person name="Roth S."/>
            <person name="Schroder R."/>
            <person name="Tautz D."/>
            <person name="Zdobnov E.M."/>
            <person name="Muzny D."/>
            <person name="Gibbs R.A."/>
            <person name="Weinstock G.M."/>
            <person name="Attaway T."/>
            <person name="Bell S."/>
            <person name="Buhay C.J."/>
            <person name="Chandrabose M.N."/>
            <person name="Chavez D."/>
            <person name="Clerk-Blankenburg K.P."/>
            <person name="Cree A."/>
            <person name="Dao M."/>
            <person name="Davis C."/>
            <person name="Chacko J."/>
            <person name="Dinh H."/>
            <person name="Dugan-Rocha S."/>
            <person name="Fowler G."/>
            <person name="Garner T.T."/>
            <person name="Garnes J."/>
            <person name="Gnirke A."/>
            <person name="Hawes A."/>
            <person name="Hernandez J."/>
            <person name="Hines S."/>
            <person name="Holder M."/>
            <person name="Hume J."/>
            <person name="Jhangiani S.N."/>
            <person name="Joshi V."/>
            <person name="Khan Z.M."/>
            <person name="Jackson L."/>
            <person name="Kovar C."/>
            <person name="Kowis A."/>
            <person name="Lee S."/>
            <person name="Lewis L.R."/>
            <person name="Margolis J."/>
            <person name="Morgan M."/>
            <person name="Nazareth L.V."/>
            <person name="Nguyen N."/>
            <person name="Okwuonu G."/>
            <person name="Parker D."/>
            <person name="Richards S."/>
            <person name="Ruiz S.J."/>
            <person name="Santibanez J."/>
            <person name="Savard J."/>
            <person name="Scherer S.E."/>
            <person name="Schneider B."/>
            <person name="Sodergren E."/>
            <person name="Tautz D."/>
            <person name="Vattahil S."/>
            <person name="Villasana D."/>
            <person name="White C.S."/>
            <person name="Wright R."/>
            <person name="Park Y."/>
            <person name="Beeman R.W."/>
            <person name="Lord J."/>
            <person name="Oppert B."/>
            <person name="Lorenzen M."/>
            <person name="Brown S."/>
            <person name="Wang L."/>
            <person name="Savard J."/>
            <person name="Tautz D."/>
            <person name="Richards S."/>
            <person name="Weinstock G."/>
            <person name="Gibbs R.A."/>
            <person name="Liu Y."/>
            <person name="Worley K."/>
            <person name="Weinstock G."/>
            <person name="Elsik C.G."/>
            <person name="Reese J.T."/>
            <person name="Elhaik E."/>
            <person name="Landan G."/>
            <person name="Graur D."/>
            <person name="Arensburger P."/>
            <person name="Atkinson P."/>
            <person name="Beeman R.W."/>
            <person name="Beidler J."/>
            <person name="Brown S.J."/>
            <person name="Demuth J.P."/>
            <person name="Drury D.W."/>
            <person name="Du Y.Z."/>
            <person name="Fujiwara H."/>
            <person name="Lorenzen M."/>
            <person name="Maselli V."/>
            <person name="Osanai M."/>
            <person name="Park Y."/>
            <person name="Robertson H.M."/>
            <person name="Tu Z."/>
            <person name="Wang J.J."/>
            <person name="Wang S."/>
            <person name="Richards S."/>
            <person name="Song H."/>
            <person name="Zhang L."/>
            <person name="Sodergren E."/>
            <person name="Werner D."/>
            <person name="Stanke M."/>
            <person name="Morgenstern B."/>
            <person name="Solovyev V."/>
            <person name="Kosarev P."/>
            <person name="Brown G."/>
            <person name="Chen H.C."/>
            <person name="Ermolaeva O."/>
            <person name="Hlavina W."/>
            <person name="Kapustin Y."/>
            <person name="Kiryutin B."/>
            <person name="Kitts P."/>
            <person name="Maglott D."/>
            <person name="Pruitt K."/>
            <person name="Sapojnikov V."/>
            <person name="Souvorov A."/>
            <person name="Mackey A.J."/>
            <person name="Waterhouse R.M."/>
            <person name="Wyder S."/>
            <person name="Zdobnov E.M."/>
            <person name="Zdobnov E.M."/>
            <person name="Wyder S."/>
            <person name="Kriventseva E.V."/>
            <person name="Kadowaki T."/>
            <person name="Bork P."/>
            <person name="Aranda M."/>
            <person name="Bao R."/>
            <person name="Beermann A."/>
            <person name="Berns N."/>
            <person name="Bolognesi R."/>
            <person name="Bonneton F."/>
            <person name="Bopp D."/>
            <person name="Brown S.J."/>
            <person name="Bucher G."/>
            <person name="Butts T."/>
            <person name="Chaumot A."/>
            <person name="Denell R.E."/>
            <person name="Ferrier D.E."/>
            <person name="Friedrich M."/>
            <person name="Gordon C.M."/>
            <person name="Jindra M."/>
            <person name="Klingler M."/>
            <person name="Lan Q."/>
            <person name="Lattorff H.M."/>
            <person name="Laudet V."/>
            <person name="von Levetsow C."/>
            <person name="Liu Z."/>
            <person name="Lutz R."/>
            <person name="Lynch J.A."/>
            <person name="da Fonseca R.N."/>
            <person name="Posnien N."/>
            <person name="Reuter R."/>
            <person name="Roth S."/>
            <person name="Savard J."/>
            <person name="Schinko J.B."/>
            <person name="Schmitt C."/>
            <person name="Schoppmeier M."/>
            <person name="Schroder R."/>
            <person name="Shippy T.D."/>
            <person name="Simonnet F."/>
            <person name="Marques-Souza H."/>
            <person name="Tautz D."/>
            <person name="Tomoyasu Y."/>
            <person name="Trauner J."/>
            <person name="Van der Zee M."/>
            <person name="Vervoort M."/>
            <person name="Wittkopp N."/>
            <person name="Wimmer E.A."/>
            <person name="Yang X."/>
            <person name="Jones A.K."/>
            <person name="Sattelle D.B."/>
            <person name="Ebert P.R."/>
            <person name="Nelson D."/>
            <person name="Scott J.G."/>
            <person name="Beeman R.W."/>
            <person name="Muthukrishnan S."/>
            <person name="Kramer K.J."/>
            <person name="Arakane Y."/>
            <person name="Beeman R.W."/>
            <person name="Zhu Q."/>
            <person name="Hogenkamp D."/>
            <person name="Dixit R."/>
            <person name="Oppert B."/>
            <person name="Jiang H."/>
            <person name="Zou Z."/>
            <person name="Marshall J."/>
            <person name="Elpidina E."/>
            <person name="Vinokurov K."/>
            <person name="Oppert C."/>
            <person name="Zou Z."/>
            <person name="Evans J."/>
            <person name="Lu Z."/>
            <person name="Zhao P."/>
            <person name="Sumathipala N."/>
            <person name="Altincicek B."/>
            <person name="Vilcinskas A."/>
            <person name="Williams M."/>
            <person name="Hultmark D."/>
            <person name="Hetru C."/>
            <person name="Jiang H."/>
            <person name="Grimmelikhuijzen C.J."/>
            <person name="Hauser F."/>
            <person name="Cazzamali G."/>
            <person name="Williamson M."/>
            <person name="Park Y."/>
            <person name="Li B."/>
            <person name="Tanaka Y."/>
            <person name="Predel R."/>
            <person name="Neupert S."/>
            <person name="Schachtner J."/>
            <person name="Verleyen P."/>
            <person name="Raible F."/>
            <person name="Bork P."/>
            <person name="Friedrich M."/>
            <person name="Walden K.K."/>
            <person name="Robertson H.M."/>
            <person name="Angeli S."/>
            <person name="Foret S."/>
            <person name="Bucher G."/>
            <person name="Schuetz S."/>
            <person name="Maleszka R."/>
            <person name="Wimmer E.A."/>
            <person name="Beeman R.W."/>
            <person name="Lorenzen M."/>
            <person name="Tomoyasu Y."/>
            <person name="Miller S.C."/>
            <person name="Grossmann D."/>
            <person name="Bucher G."/>
        </authorList>
    </citation>
    <scope>NUCLEOTIDE SEQUENCE [LARGE SCALE GENOMIC DNA]</scope>
    <source>
        <strain evidence="1 2">Georgia GA2</strain>
    </source>
</reference>
<dbReference type="OMA" id="YIGLNID"/>
<accession>D7GY76</accession>
<dbReference type="GO" id="GO:0005829">
    <property type="term" value="C:cytosol"/>
    <property type="evidence" value="ECO:0000318"/>
    <property type="project" value="GO_Central"/>
</dbReference>
<dbReference type="PANTHER" id="PTHR23409:SF21">
    <property type="entry name" value="CAPSID PROTEIN"/>
    <property type="match status" value="1"/>
</dbReference>
<evidence type="ECO:0000313" key="1">
    <source>
        <dbReference type="EMBL" id="EFA13301.1"/>
    </source>
</evidence>
<sequence length="438" mass="48809">MSFLHPHSCECAKSELDLFALPPTQTSIESGQWVHYKTVSSISENSPLEFVIPGGEDYIDLSQTLLSLCIKICKDDGSNYLPAEDTIGPVNNILHSMFSQVDVYLNQKLISPPNNTYAYKCYLETLLNYDSGAKNSHLTCGLWYADTVGKMNVVTNENSGFANRLKLTSTSKEVDLIGHLNCDIFNQEKFLINGVEMRLKFVRSRDSFALMSSNNLNGKIQITDATLMIRRNRINPSVLLAHAKALELSTAKYPITRTELKVLTIPQGVQGKSLDNVYLGQLPKRCALCFVTNKAFNGDYSLNPFNFENFGLNYLSLYVDGNQIPSKPLQPTFIGPNKKFVSMYHTLFSGTGIHFLNTGNGISRDNYADGYSIAVFDLTPDLSSHNALSWNLIKNGSLRIEVGFNTALTETVNCLVYGEFDSVIEIDKKRNVIVDYSS</sequence>
<dbReference type="GO" id="GO:0009263">
    <property type="term" value="P:deoxyribonucleotide biosynthetic process"/>
    <property type="evidence" value="ECO:0000318"/>
    <property type="project" value="GO_Central"/>
</dbReference>
<gene>
    <name evidence="1" type="primary">GLEAN_14831</name>
    <name evidence="1" type="ORF">TcasGA2_TC014831</name>
</gene>
<evidence type="ECO:0000313" key="2">
    <source>
        <dbReference type="Proteomes" id="UP000007266"/>
    </source>
</evidence>
<dbReference type="Proteomes" id="UP000007266">
    <property type="component" value="Unassembled WGS sequence"/>
</dbReference>
<dbReference type="AlphaFoldDB" id="D7GY76"/>
<reference evidence="1 2" key="2">
    <citation type="journal article" date="2010" name="Nucleic Acids Res.">
        <title>BeetleBase in 2010: revisions to provide comprehensive genomic information for Tribolium castaneum.</title>
        <authorList>
            <person name="Kim H.S."/>
            <person name="Murphy T."/>
            <person name="Xia J."/>
            <person name="Caragea D."/>
            <person name="Park Y."/>
            <person name="Beeman R.W."/>
            <person name="Lorenzen M.D."/>
            <person name="Butcher S."/>
            <person name="Manak J.R."/>
            <person name="Brown S.J."/>
        </authorList>
    </citation>
    <scope>NUCLEOTIDE SEQUENCE [LARGE SCALE GENOMIC DNA]</scope>
    <source>
        <strain evidence="1 2">Georgia GA2</strain>
    </source>
</reference>
<dbReference type="STRING" id="7070.D7GY76"/>
<proteinExistence type="predicted"/>
<dbReference type="HOGENOM" id="CLU_021119_2_1_1"/>
<dbReference type="GO" id="GO:0004748">
    <property type="term" value="F:ribonucleoside-diphosphate reductase activity, thioredoxin disulfide as acceptor"/>
    <property type="evidence" value="ECO:0000318"/>
    <property type="project" value="GO_Central"/>
</dbReference>